<dbReference type="InterPro" id="IPR030395">
    <property type="entry name" value="GP_PDE_dom"/>
</dbReference>
<dbReference type="InterPro" id="IPR017946">
    <property type="entry name" value="PLC-like_Pdiesterase_TIM-brl"/>
</dbReference>
<evidence type="ECO:0000259" key="1">
    <source>
        <dbReference type="PROSITE" id="PS51704"/>
    </source>
</evidence>
<comment type="caution">
    <text evidence="2">The sequence shown here is derived from an EMBL/GenBank/DDBJ whole genome shotgun (WGS) entry which is preliminary data.</text>
</comment>
<dbReference type="RefSeq" id="WP_239073316.1">
    <property type="nucleotide sequence ID" value="NZ_BOOX01000012.1"/>
</dbReference>
<name>A0A2M9D109_9CELL</name>
<sequence>MTAVVAHRGNSSVAPQNTLAAFESAWRAGADMIELDLRLTRDGEVVVIHDATVDATTDGSGRVTVLDRRAVRSLDAGTSFASAYAGQRVPTFAEVVAFLADRPGLRLLVELKGEWTPSEVRLVAGPLAVAGLTSRVVAQSFSRATVAALRDAAPAVRRGLLLADVPADLGSACASLGVHACNPHGILLAQQPRLLDDLHAAGIQVMVWTLDEPDEWAWAVEQGVDAIITDRPDRLVGWLAGRGHAPLGRERRGSDVAAGVRLHAHA</sequence>
<dbReference type="GO" id="GO:0008081">
    <property type="term" value="F:phosphoric diester hydrolase activity"/>
    <property type="evidence" value="ECO:0007669"/>
    <property type="project" value="InterPro"/>
</dbReference>
<dbReference type="GO" id="GO:0006629">
    <property type="term" value="P:lipid metabolic process"/>
    <property type="evidence" value="ECO:0007669"/>
    <property type="project" value="InterPro"/>
</dbReference>
<keyword evidence="3" id="KW-1185">Reference proteome</keyword>
<dbReference type="Proteomes" id="UP000231693">
    <property type="component" value="Unassembled WGS sequence"/>
</dbReference>
<dbReference type="PANTHER" id="PTHR46211:SF1">
    <property type="entry name" value="GLYCEROPHOSPHODIESTER PHOSPHODIESTERASE, CYTOPLASMIC"/>
    <property type="match status" value="1"/>
</dbReference>
<dbReference type="SUPFAM" id="SSF51695">
    <property type="entry name" value="PLC-like phosphodiesterases"/>
    <property type="match status" value="1"/>
</dbReference>
<organism evidence="2 3">
    <name type="scientific">Sediminihabitans luteus</name>
    <dbReference type="NCBI Taxonomy" id="1138585"/>
    <lineage>
        <taxon>Bacteria</taxon>
        <taxon>Bacillati</taxon>
        <taxon>Actinomycetota</taxon>
        <taxon>Actinomycetes</taxon>
        <taxon>Micrococcales</taxon>
        <taxon>Cellulomonadaceae</taxon>
        <taxon>Sediminihabitans</taxon>
    </lineage>
</organism>
<gene>
    <name evidence="2" type="ORF">CLV28_0999</name>
</gene>
<evidence type="ECO:0000313" key="3">
    <source>
        <dbReference type="Proteomes" id="UP000231693"/>
    </source>
</evidence>
<dbReference type="Pfam" id="PF03009">
    <property type="entry name" value="GDPD"/>
    <property type="match status" value="1"/>
</dbReference>
<feature type="domain" description="GP-PDE" evidence="1">
    <location>
        <begin position="2"/>
        <end position="239"/>
    </location>
</feature>
<reference evidence="2 3" key="1">
    <citation type="submission" date="2017-11" db="EMBL/GenBank/DDBJ databases">
        <title>Genomic Encyclopedia of Archaeal and Bacterial Type Strains, Phase II (KMG-II): From Individual Species to Whole Genera.</title>
        <authorList>
            <person name="Goeker M."/>
        </authorList>
    </citation>
    <scope>NUCLEOTIDE SEQUENCE [LARGE SCALE GENOMIC DNA]</scope>
    <source>
        <strain evidence="2 3">DSM 25478</strain>
    </source>
</reference>
<dbReference type="AlphaFoldDB" id="A0A2M9D109"/>
<evidence type="ECO:0000313" key="2">
    <source>
        <dbReference type="EMBL" id="PJJ77773.1"/>
    </source>
</evidence>
<dbReference type="EMBL" id="PGFE01000001">
    <property type="protein sequence ID" value="PJJ77773.1"/>
    <property type="molecule type" value="Genomic_DNA"/>
</dbReference>
<accession>A0A2M9D109</accession>
<dbReference type="PANTHER" id="PTHR46211">
    <property type="entry name" value="GLYCEROPHOSPHORYL DIESTER PHOSPHODIESTERASE"/>
    <property type="match status" value="1"/>
</dbReference>
<protein>
    <submittedName>
        <fullName evidence="2">Glycerophosphoryl diester phosphodiesterase</fullName>
    </submittedName>
</protein>
<dbReference type="PROSITE" id="PS51704">
    <property type="entry name" value="GP_PDE"/>
    <property type="match status" value="1"/>
</dbReference>
<proteinExistence type="predicted"/>
<dbReference type="Gene3D" id="3.20.20.190">
    <property type="entry name" value="Phosphatidylinositol (PI) phosphodiesterase"/>
    <property type="match status" value="1"/>
</dbReference>